<feature type="coiled-coil region" evidence="1">
    <location>
        <begin position="183"/>
        <end position="210"/>
    </location>
</feature>
<dbReference type="GO" id="GO:0005886">
    <property type="term" value="C:plasma membrane"/>
    <property type="evidence" value="ECO:0007669"/>
    <property type="project" value="TreeGrafter"/>
</dbReference>
<dbReference type="PRINTS" id="PR01490">
    <property type="entry name" value="RTXTOXIND"/>
</dbReference>
<keyword evidence="2" id="KW-0812">Transmembrane</keyword>
<organism evidence="3 4">
    <name type="scientific">Flexistipes sinusarabici</name>
    <dbReference type="NCBI Taxonomy" id="2352"/>
    <lineage>
        <taxon>Bacteria</taxon>
        <taxon>Pseudomonadati</taxon>
        <taxon>Deferribacterota</taxon>
        <taxon>Deferribacteres</taxon>
        <taxon>Deferribacterales</taxon>
        <taxon>Flexistipitaceae</taxon>
        <taxon>Flexistipes</taxon>
    </lineage>
</organism>
<dbReference type="PANTHER" id="PTHR30438:SF2">
    <property type="entry name" value="MEMBRANE PROTEIN"/>
    <property type="match status" value="1"/>
</dbReference>
<dbReference type="EMBL" id="VSIV01000117">
    <property type="protein sequence ID" value="TYB33687.1"/>
    <property type="molecule type" value="Genomic_DNA"/>
</dbReference>
<keyword evidence="2" id="KW-1133">Transmembrane helix</keyword>
<feature type="coiled-coil region" evidence="1">
    <location>
        <begin position="82"/>
        <end position="109"/>
    </location>
</feature>
<evidence type="ECO:0000313" key="3">
    <source>
        <dbReference type="EMBL" id="TYB33687.1"/>
    </source>
</evidence>
<dbReference type="Gene3D" id="1.10.287.470">
    <property type="entry name" value="Helix hairpin bin"/>
    <property type="match status" value="2"/>
</dbReference>
<evidence type="ECO:0000256" key="1">
    <source>
        <dbReference type="SAM" id="Coils"/>
    </source>
</evidence>
<protein>
    <submittedName>
        <fullName evidence="3">HlyD family efflux transporter periplasmic adaptor subunit</fullName>
    </submittedName>
</protein>
<evidence type="ECO:0000256" key="2">
    <source>
        <dbReference type="SAM" id="Phobius"/>
    </source>
</evidence>
<dbReference type="Gene3D" id="2.40.30.170">
    <property type="match status" value="1"/>
</dbReference>
<keyword evidence="1" id="KW-0175">Coiled coil</keyword>
<proteinExistence type="predicted"/>
<reference evidence="3 4" key="1">
    <citation type="submission" date="2019-08" db="EMBL/GenBank/DDBJ databases">
        <title>Genomic characterization of a novel candidate phylum (ARYD3) from a high temperature, high salinity tertiary oil reservoir in north central Oklahoma, USA.</title>
        <authorList>
            <person name="Youssef N.H."/>
            <person name="Yadav A."/>
            <person name="Elshahed M.S."/>
        </authorList>
    </citation>
    <scope>NUCLEOTIDE SEQUENCE [LARGE SCALE GENOMIC DNA]</scope>
    <source>
        <strain evidence="3">ARYD1</strain>
    </source>
</reference>
<name>A0A5D0MJ22_FLESI</name>
<evidence type="ECO:0000313" key="4">
    <source>
        <dbReference type="Proteomes" id="UP000323337"/>
    </source>
</evidence>
<dbReference type="Gene3D" id="2.40.50.100">
    <property type="match status" value="1"/>
</dbReference>
<dbReference type="Proteomes" id="UP000323337">
    <property type="component" value="Unassembled WGS sequence"/>
</dbReference>
<accession>A0A5D0MJ22</accession>
<comment type="caution">
    <text evidence="3">The sequence shown here is derived from an EMBL/GenBank/DDBJ whole genome shotgun (WGS) entry which is preliminary data.</text>
</comment>
<dbReference type="PANTHER" id="PTHR30438">
    <property type="entry name" value="36 KDA ANTIGEN-RELATED"/>
    <property type="match status" value="1"/>
</dbReference>
<keyword evidence="2" id="KW-0472">Membrane</keyword>
<dbReference type="FunFam" id="2.40.50.100:FF:000077">
    <property type="entry name" value="Glycoside hydrolase family 43"/>
    <property type="match status" value="1"/>
</dbReference>
<dbReference type="AlphaFoldDB" id="A0A5D0MJ22"/>
<dbReference type="SUPFAM" id="SSF111369">
    <property type="entry name" value="HlyD-like secretion proteins"/>
    <property type="match status" value="3"/>
</dbReference>
<feature type="transmembrane region" description="Helical" evidence="2">
    <location>
        <begin position="12"/>
        <end position="29"/>
    </location>
</feature>
<gene>
    <name evidence="3" type="ORF">FXF49_05150</name>
</gene>
<sequence>MNPTVKKRGKGVFVLAAAAVLILYLWRYYNGDELHRYIASANGRIEATEIDIATKIAGRVKEILVDEGDFVQAGQVLARMDTDVLEAQLKEAKARLKQAKSAVDIANSVIVQRQWEKKAAQAVVEQRQAEVEVSKKRLERSKVLVPRNAVSQQKLEDDRASFLSAKALLRAAEADVARADVAIATAKLQVQKAQSDVNAYKAAIERIQADINDNVLTSPLDGRIQYRVAEPGEVLSPGGVVLNMVDLTDVYMTFFLPTAQAGRVALGTEAHLVLDAIPQYVIPARISFVADVAQFTPKTVETTEERQKLMFRIKARIDENLLKKHLHQVKTGLPGMAYVRLDPKVEWPPELQIRLPE</sequence>